<reference evidence="1" key="1">
    <citation type="submission" date="2023-06" db="EMBL/GenBank/DDBJ databases">
        <title>Genome-scale phylogeny and comparative genomics of the fungal order Sordariales.</title>
        <authorList>
            <consortium name="Lawrence Berkeley National Laboratory"/>
            <person name="Hensen N."/>
            <person name="Bonometti L."/>
            <person name="Westerberg I."/>
            <person name="Brannstrom I.O."/>
            <person name="Guillou S."/>
            <person name="Cros-Aarteil S."/>
            <person name="Calhoun S."/>
            <person name="Haridas S."/>
            <person name="Kuo A."/>
            <person name="Mondo S."/>
            <person name="Pangilinan J."/>
            <person name="Riley R."/>
            <person name="Labutti K."/>
            <person name="Andreopoulos B."/>
            <person name="Lipzen A."/>
            <person name="Chen C."/>
            <person name="Yanf M."/>
            <person name="Daum C."/>
            <person name="Ng V."/>
            <person name="Clum A."/>
            <person name="Steindorff A."/>
            <person name="Ohm R."/>
            <person name="Martin F."/>
            <person name="Silar P."/>
            <person name="Natvig D."/>
            <person name="Lalanne C."/>
            <person name="Gautier V."/>
            <person name="Ament-Velasquez S.L."/>
            <person name="Kruys A."/>
            <person name="Hutchinson M.I."/>
            <person name="Powell A.J."/>
            <person name="Barry K."/>
            <person name="Miller A.N."/>
            <person name="Grigoriev I.V."/>
            <person name="Debuchy R."/>
            <person name="Gladieux P."/>
            <person name="Thoren M.H."/>
            <person name="Johannesson H."/>
        </authorList>
    </citation>
    <scope>NUCLEOTIDE SEQUENCE</scope>
    <source>
        <strain evidence="1">CBS 307.81</strain>
    </source>
</reference>
<sequence length="751" mass="82285">MDDNDKMDDQNLQNTRDTMLGLTIPSAAPPTAPESTAIAPEWAELLAQAEIRGPYSPGVSFVHLQCDCSSPDTTRTVMRAIVDRSGLPGAHVLALPDRHAVEALGSPLPGMFLTTYADAASRLQRQAPPAVMVFDTHGGRHSFLLLMTVAWLIRKLAERCRSHREQTHANVFVLSPSSQRLWSPDALSRHFAACSLHSAKLVATFQRPPVPQQAPTTTDDDQVPDLEALLEAASVAMKHNVAESADLTASDAVFAACMLPLHACRQLWRRLVKTARGDVQVLLLTQHNLPEQRALLLRSIHERQPLHVLVDSSLRFPPAIRGPPHIGVLPREACTWQWDVCLGQVVSLPARVPIPEFNRLAAINPSKEADQAELYWAGPCTPGLKDVDCFPWSGDMLELVLCAVAGLQRGLPGAPECLWWCLRDVPVFPFDTQQAPWRPAWFDESVRQLCKWGLVTSPPQDPGADAASALDQQTLAVTGDWGSPAVELLMTGEAVTVHEAILVVALRREEDHAVRYAIAAIASLHRVGLRNMIHRGVGDTCPTFDQCLKLCTGTGAALASRGRLWLALGMLHRAKTATTPAHILDLSASNLEFVHSHVALAEHHMKAMLGPSSDAKFDTLSGGLSQGQLLRVEVALVRAMLPNLVIFACRDPAVTRTVISALEVKLEPFDWADDLTLPSSPAFGVHFGLQKKFRTARNDWQTADAGYTSDMMVQVSSDAVLQVFDDVLPAERHGGRRPEFFSLMRSYYRVM</sequence>
<evidence type="ECO:0000313" key="1">
    <source>
        <dbReference type="EMBL" id="KAK0668166.1"/>
    </source>
</evidence>
<comment type="caution">
    <text evidence="1">The sequence shown here is derived from an EMBL/GenBank/DDBJ whole genome shotgun (WGS) entry which is preliminary data.</text>
</comment>
<dbReference type="AlphaFoldDB" id="A0AA39ZCG5"/>
<keyword evidence="2" id="KW-1185">Reference proteome</keyword>
<gene>
    <name evidence="1" type="ORF">QBC41DRAFT_337766</name>
</gene>
<name>A0AA39ZCG5_9PEZI</name>
<dbReference type="Proteomes" id="UP001174997">
    <property type="component" value="Unassembled WGS sequence"/>
</dbReference>
<protein>
    <submittedName>
        <fullName evidence="1">Uncharacterized protein</fullName>
    </submittedName>
</protein>
<organism evidence="1 2">
    <name type="scientific">Cercophora samala</name>
    <dbReference type="NCBI Taxonomy" id="330535"/>
    <lineage>
        <taxon>Eukaryota</taxon>
        <taxon>Fungi</taxon>
        <taxon>Dikarya</taxon>
        <taxon>Ascomycota</taxon>
        <taxon>Pezizomycotina</taxon>
        <taxon>Sordariomycetes</taxon>
        <taxon>Sordariomycetidae</taxon>
        <taxon>Sordariales</taxon>
        <taxon>Lasiosphaeriaceae</taxon>
        <taxon>Cercophora</taxon>
    </lineage>
</organism>
<dbReference type="EMBL" id="JAULSY010000060">
    <property type="protein sequence ID" value="KAK0668166.1"/>
    <property type="molecule type" value="Genomic_DNA"/>
</dbReference>
<accession>A0AA39ZCG5</accession>
<proteinExistence type="predicted"/>
<evidence type="ECO:0000313" key="2">
    <source>
        <dbReference type="Proteomes" id="UP001174997"/>
    </source>
</evidence>